<dbReference type="FunFam" id="3.40.50.1820:FF:000003">
    <property type="entry name" value="Dipeptidyl peptidase 4"/>
    <property type="match status" value="1"/>
</dbReference>
<dbReference type="Pfam" id="PF00326">
    <property type="entry name" value="Peptidase_S9"/>
    <property type="match status" value="1"/>
</dbReference>
<keyword evidence="8" id="KW-0720">Serine protease</keyword>
<keyword evidence="7" id="KW-0378">Hydrolase</keyword>
<evidence type="ECO:0000256" key="4">
    <source>
        <dbReference type="ARBA" id="ARBA00022554"/>
    </source>
</evidence>
<dbReference type="PANTHER" id="PTHR11731:SF200">
    <property type="entry name" value="DIPEPTIDYL PEPTIDASE 10, ISOFORM B"/>
    <property type="match status" value="1"/>
</dbReference>
<dbReference type="InterPro" id="IPR050278">
    <property type="entry name" value="Serine_Prot_S9B/DPPIV"/>
</dbReference>
<dbReference type="InterPro" id="IPR002469">
    <property type="entry name" value="Peptidase_S9B_N"/>
</dbReference>
<feature type="region of interest" description="Disordered" evidence="13">
    <location>
        <begin position="1"/>
        <end position="34"/>
    </location>
</feature>
<dbReference type="Gene3D" id="2.140.10.30">
    <property type="entry name" value="Dipeptidylpeptidase IV, N-terminal domain"/>
    <property type="match status" value="1"/>
</dbReference>
<keyword evidence="12" id="KW-0325">Glycoprotein</keyword>
<evidence type="ECO:0000256" key="6">
    <source>
        <dbReference type="ARBA" id="ARBA00022692"/>
    </source>
</evidence>
<feature type="compositionally biased region" description="Acidic residues" evidence="13">
    <location>
        <begin position="1"/>
        <end position="23"/>
    </location>
</feature>
<evidence type="ECO:0000256" key="7">
    <source>
        <dbReference type="ARBA" id="ARBA00022801"/>
    </source>
</evidence>
<dbReference type="AlphaFoldDB" id="A0A4T0IBG2"/>
<reference evidence="17 18" key="1">
    <citation type="submission" date="2019-03" db="EMBL/GenBank/DDBJ databases">
        <title>Sequencing 23 genomes of Wallemia ichthyophaga.</title>
        <authorList>
            <person name="Gostincar C."/>
        </authorList>
    </citation>
    <scope>NUCLEOTIDE SEQUENCE [LARGE SCALE GENOMIC DNA]</scope>
    <source>
        <strain evidence="17 18">EXF-8621</strain>
    </source>
</reference>
<keyword evidence="3" id="KW-0031">Aminopeptidase</keyword>
<evidence type="ECO:0000256" key="3">
    <source>
        <dbReference type="ARBA" id="ARBA00022438"/>
    </source>
</evidence>
<dbReference type="GO" id="GO:0005886">
    <property type="term" value="C:plasma membrane"/>
    <property type="evidence" value="ECO:0007669"/>
    <property type="project" value="TreeGrafter"/>
</dbReference>
<evidence type="ECO:0000256" key="14">
    <source>
        <dbReference type="SAM" id="Phobius"/>
    </source>
</evidence>
<proteinExistence type="inferred from homology"/>
<evidence type="ECO:0000256" key="8">
    <source>
        <dbReference type="ARBA" id="ARBA00022825"/>
    </source>
</evidence>
<feature type="domain" description="Peptidase S9 prolyl oligopeptidase catalytic" evidence="15">
    <location>
        <begin position="620"/>
        <end position="817"/>
    </location>
</feature>
<dbReference type="EMBL" id="SPOF01000008">
    <property type="protein sequence ID" value="TIB15092.1"/>
    <property type="molecule type" value="Genomic_DNA"/>
</dbReference>
<dbReference type="PANTHER" id="PTHR11731">
    <property type="entry name" value="PROTEASE FAMILY S9B,C DIPEPTIDYL-PEPTIDASE IV-RELATED"/>
    <property type="match status" value="1"/>
</dbReference>
<keyword evidence="10 14" id="KW-1133">Transmembrane helix</keyword>
<dbReference type="GO" id="GO:0006508">
    <property type="term" value="P:proteolysis"/>
    <property type="evidence" value="ECO:0007669"/>
    <property type="project" value="UniProtKB-KW"/>
</dbReference>
<evidence type="ECO:0000313" key="17">
    <source>
        <dbReference type="EMBL" id="TIB15092.1"/>
    </source>
</evidence>
<gene>
    <name evidence="17" type="ORF">E3P90_00991</name>
</gene>
<evidence type="ECO:0000256" key="5">
    <source>
        <dbReference type="ARBA" id="ARBA00022670"/>
    </source>
</evidence>
<dbReference type="Proteomes" id="UP000306954">
    <property type="component" value="Unassembled WGS sequence"/>
</dbReference>
<feature type="transmembrane region" description="Helical" evidence="14">
    <location>
        <begin position="37"/>
        <end position="61"/>
    </location>
</feature>
<dbReference type="SUPFAM" id="SSF53474">
    <property type="entry name" value="alpha/beta-Hydrolases"/>
    <property type="match status" value="1"/>
</dbReference>
<sequence length="830" mass="93155">MKYDYDDHDDQDDGIGYDYDEEQQQQPQQPQQPPRRWLIPFILTSITIISSVFGTIAGFTYEHHIGISKQQPFTLDKLFDETFESFTSDISWINGDGDGVYTRTDESGAIELVYLNDNTTKTLVKAGEVFDIDGNPLDLDSFTISPDLNFILLKSDTLQQFRHSSYANYHIHSIESNSTHPLHDLTSPPSISLAKWSPSGHSLVYCISNDLYLVHSRDVSKDPPQSVRITETGTDSTFNGVTDWVYEEEVFSTHDATWWNSASDLLAYLTLDEAKVGEYSIPIYNPTNSAENIAQYPEDLRIKYPQPGTPNPTVKLSVYSLVNSHTYTLNFPETRDDRLIIDVAWSSSKTLLVKETNRSSRQGSVVLFNFTHISPDAEYVEGVTVRDISPSDGGWIDCQQTIRGVEGVEGLEGSAYLDIVPNEQGYNHIAFYTSSNASLPIFLTGGQWEVEGVLAVSAVQRNVFFSAAYPTPIDRHILTVSLPTIDSKDDDNDSIAIETPVNLTDVSVPAKYSAAFNPDASFYTLNYEGPRVPMQDIRAVDSDVSISVEQNIALNNTLKQHAMAQIHYDTITLNETEIQIREVRPGNFDDSAKHHKQKRPVLFQVYGGPDSQAVDQRFRVQWSDYLASVHGYIVVHVDVRGSGKRGRRHRNVVTDRLGEVEVDDMGALASYYAQKEYVDATRMGVWGWSYGGYLTAKCMEGASDIFSLAMAVAPVTDWRLYDSIYTERYMSSPDQNANAHGYADAAVRNVSQFHNFALAHGTGDDNVHFAHSAHLLDLLTQEGVQDFAFRPFTDSNHSIHTRGAYKELFVWLTRFLEDNWTKVAHTGKKG</sequence>
<keyword evidence="4" id="KW-0926">Vacuole</keyword>
<evidence type="ECO:0000259" key="15">
    <source>
        <dbReference type="Pfam" id="PF00326"/>
    </source>
</evidence>
<keyword evidence="9" id="KW-0735">Signal-anchor</keyword>
<protein>
    <recommendedName>
        <fullName evidence="19">Dipeptidyl-aminopeptidase B</fullName>
    </recommendedName>
</protein>
<dbReference type="InterPro" id="IPR001375">
    <property type="entry name" value="Peptidase_S9_cat"/>
</dbReference>
<dbReference type="Gene3D" id="3.40.50.1820">
    <property type="entry name" value="alpha/beta hydrolase"/>
    <property type="match status" value="1"/>
</dbReference>
<dbReference type="InterPro" id="IPR029058">
    <property type="entry name" value="AB_hydrolase_fold"/>
</dbReference>
<comment type="caution">
    <text evidence="17">The sequence shown here is derived from an EMBL/GenBank/DDBJ whole genome shotgun (WGS) entry which is preliminary data.</text>
</comment>
<evidence type="ECO:0000313" key="18">
    <source>
        <dbReference type="Proteomes" id="UP000306954"/>
    </source>
</evidence>
<dbReference type="SUPFAM" id="SSF82171">
    <property type="entry name" value="DPP6 N-terminal domain-like"/>
    <property type="match status" value="1"/>
</dbReference>
<keyword evidence="11 14" id="KW-0472">Membrane</keyword>
<evidence type="ECO:0000259" key="16">
    <source>
        <dbReference type="Pfam" id="PF00930"/>
    </source>
</evidence>
<accession>A0A4T0IBG2</accession>
<comment type="similarity">
    <text evidence="2">Belongs to the peptidase S9B family.</text>
</comment>
<evidence type="ECO:0000256" key="11">
    <source>
        <dbReference type="ARBA" id="ARBA00023136"/>
    </source>
</evidence>
<dbReference type="GO" id="GO:0008236">
    <property type="term" value="F:serine-type peptidase activity"/>
    <property type="evidence" value="ECO:0007669"/>
    <property type="project" value="UniProtKB-KW"/>
</dbReference>
<evidence type="ECO:0000256" key="10">
    <source>
        <dbReference type="ARBA" id="ARBA00022989"/>
    </source>
</evidence>
<evidence type="ECO:0000256" key="2">
    <source>
        <dbReference type="ARBA" id="ARBA00006150"/>
    </source>
</evidence>
<dbReference type="GO" id="GO:0004177">
    <property type="term" value="F:aminopeptidase activity"/>
    <property type="evidence" value="ECO:0007669"/>
    <property type="project" value="UniProtKB-KW"/>
</dbReference>
<feature type="domain" description="Dipeptidylpeptidase IV N-terminal" evidence="16">
    <location>
        <begin position="145"/>
        <end position="534"/>
    </location>
</feature>
<keyword evidence="6 14" id="KW-0812">Transmembrane</keyword>
<evidence type="ECO:0000256" key="13">
    <source>
        <dbReference type="SAM" id="MobiDB-lite"/>
    </source>
</evidence>
<evidence type="ECO:0000256" key="1">
    <source>
        <dbReference type="ARBA" id="ARBA00004576"/>
    </source>
</evidence>
<name>A0A4T0IBG2_WALIC</name>
<dbReference type="Pfam" id="PF00930">
    <property type="entry name" value="DPPIV_N"/>
    <property type="match status" value="1"/>
</dbReference>
<evidence type="ECO:0000256" key="12">
    <source>
        <dbReference type="ARBA" id="ARBA00023180"/>
    </source>
</evidence>
<evidence type="ECO:0000256" key="9">
    <source>
        <dbReference type="ARBA" id="ARBA00022968"/>
    </source>
</evidence>
<comment type="subcellular location">
    <subcellularLocation>
        <location evidence="1">Vacuole membrane</location>
        <topology evidence="1">Single-pass type II membrane protein</topology>
    </subcellularLocation>
</comment>
<dbReference type="GO" id="GO:0005774">
    <property type="term" value="C:vacuolar membrane"/>
    <property type="evidence" value="ECO:0007669"/>
    <property type="project" value="UniProtKB-SubCell"/>
</dbReference>
<keyword evidence="5" id="KW-0645">Protease</keyword>
<evidence type="ECO:0008006" key="19">
    <source>
        <dbReference type="Google" id="ProtNLM"/>
    </source>
</evidence>
<organism evidence="17 18">
    <name type="scientific">Wallemia ichthyophaga</name>
    <dbReference type="NCBI Taxonomy" id="245174"/>
    <lineage>
        <taxon>Eukaryota</taxon>
        <taxon>Fungi</taxon>
        <taxon>Dikarya</taxon>
        <taxon>Basidiomycota</taxon>
        <taxon>Wallemiomycotina</taxon>
        <taxon>Wallemiomycetes</taxon>
        <taxon>Wallemiales</taxon>
        <taxon>Wallemiaceae</taxon>
        <taxon>Wallemia</taxon>
    </lineage>
</organism>
<dbReference type="GO" id="GO:0008239">
    <property type="term" value="F:dipeptidyl-peptidase activity"/>
    <property type="evidence" value="ECO:0007669"/>
    <property type="project" value="TreeGrafter"/>
</dbReference>